<dbReference type="AlphaFoldDB" id="A0A0B7A1H7"/>
<proteinExistence type="predicted"/>
<evidence type="ECO:0000313" key="2">
    <source>
        <dbReference type="EMBL" id="CEK74799.1"/>
    </source>
</evidence>
<feature type="non-terminal residue" evidence="2">
    <location>
        <position position="85"/>
    </location>
</feature>
<dbReference type="EMBL" id="HACG01027934">
    <property type="protein sequence ID" value="CEK74799.1"/>
    <property type="molecule type" value="Transcribed_RNA"/>
</dbReference>
<accession>A0A0B7A1H7</accession>
<reference evidence="2" key="1">
    <citation type="submission" date="2014-12" db="EMBL/GenBank/DDBJ databases">
        <title>Insight into the proteome of Arion vulgaris.</title>
        <authorList>
            <person name="Aradska J."/>
            <person name="Bulat T."/>
            <person name="Smidak R."/>
            <person name="Sarate P."/>
            <person name="Gangsoo J."/>
            <person name="Sialana F."/>
            <person name="Bilban M."/>
            <person name="Lubec G."/>
        </authorList>
    </citation>
    <scope>NUCLEOTIDE SEQUENCE</scope>
    <source>
        <tissue evidence="2">Skin</tissue>
    </source>
</reference>
<keyword evidence="1" id="KW-1133">Transmembrane helix</keyword>
<keyword evidence="1" id="KW-0472">Membrane</keyword>
<feature type="non-terminal residue" evidence="2">
    <location>
        <position position="1"/>
    </location>
</feature>
<name>A0A0B7A1H7_9EUPU</name>
<sequence length="85" mass="10518">QREKMLDGLTSCLDKRLVSVLINYTKERELWRDMIIYACWQSCHVIDKLFYMTYRIDKSLMYYGIFLCIRVRLFFFFSFLESFQQ</sequence>
<gene>
    <name evidence="2" type="primary">ORF92607</name>
</gene>
<keyword evidence="1" id="KW-0812">Transmembrane</keyword>
<protein>
    <submittedName>
        <fullName evidence="2">Uncharacterized protein</fullName>
    </submittedName>
</protein>
<evidence type="ECO:0000256" key="1">
    <source>
        <dbReference type="SAM" id="Phobius"/>
    </source>
</evidence>
<organism evidence="2">
    <name type="scientific">Arion vulgaris</name>
    <dbReference type="NCBI Taxonomy" id="1028688"/>
    <lineage>
        <taxon>Eukaryota</taxon>
        <taxon>Metazoa</taxon>
        <taxon>Spiralia</taxon>
        <taxon>Lophotrochozoa</taxon>
        <taxon>Mollusca</taxon>
        <taxon>Gastropoda</taxon>
        <taxon>Heterobranchia</taxon>
        <taxon>Euthyneura</taxon>
        <taxon>Panpulmonata</taxon>
        <taxon>Eupulmonata</taxon>
        <taxon>Stylommatophora</taxon>
        <taxon>Helicina</taxon>
        <taxon>Arionoidea</taxon>
        <taxon>Arionidae</taxon>
        <taxon>Arion</taxon>
    </lineage>
</organism>
<feature type="transmembrane region" description="Helical" evidence="1">
    <location>
        <begin position="60"/>
        <end position="80"/>
    </location>
</feature>